<evidence type="ECO:0000256" key="2">
    <source>
        <dbReference type="ARBA" id="ARBA00022475"/>
    </source>
</evidence>
<accession>A0AAW8JJ72</accession>
<keyword evidence="5 6" id="KW-0472">Membrane</keyword>
<proteinExistence type="predicted"/>
<evidence type="ECO:0000256" key="6">
    <source>
        <dbReference type="SAM" id="Phobius"/>
    </source>
</evidence>
<evidence type="ECO:0000256" key="3">
    <source>
        <dbReference type="ARBA" id="ARBA00022692"/>
    </source>
</evidence>
<feature type="transmembrane region" description="Helical" evidence="6">
    <location>
        <begin position="14"/>
        <end position="31"/>
    </location>
</feature>
<keyword evidence="4 6" id="KW-1133">Transmembrane helix</keyword>
<feature type="transmembrane region" description="Helical" evidence="6">
    <location>
        <begin position="103"/>
        <end position="125"/>
    </location>
</feature>
<gene>
    <name evidence="7" type="ORF">RFH51_09115</name>
</gene>
<dbReference type="GeneID" id="84210089"/>
<reference evidence="7" key="1">
    <citation type="submission" date="2023-08" db="EMBL/GenBank/DDBJ databases">
        <title>Emergence of clinically-relevant ST2 carbapenem-resistant Acinetobacter baumannii strains in hospital sewages in Zhejiang, East of China.</title>
        <authorList>
            <person name="Kaichao C."/>
            <person name="Zhang R."/>
        </authorList>
    </citation>
    <scope>NUCLEOTIDE SEQUENCE</scope>
    <source>
        <strain evidence="7">M-SY-60</strain>
    </source>
</reference>
<keyword evidence="2" id="KW-1003">Cell membrane</keyword>
<dbReference type="GO" id="GO:0005886">
    <property type="term" value="C:plasma membrane"/>
    <property type="evidence" value="ECO:0007669"/>
    <property type="project" value="UniProtKB-SubCell"/>
</dbReference>
<feature type="transmembrane region" description="Helical" evidence="6">
    <location>
        <begin position="72"/>
        <end position="91"/>
    </location>
</feature>
<evidence type="ECO:0000256" key="4">
    <source>
        <dbReference type="ARBA" id="ARBA00022989"/>
    </source>
</evidence>
<dbReference type="AlphaFoldDB" id="A0AAW8JJ72"/>
<dbReference type="PANTHER" id="PTHR33931">
    <property type="entry name" value="HOLIN-LIKE PROTEIN CIDA-RELATED"/>
    <property type="match status" value="1"/>
</dbReference>
<dbReference type="PANTHER" id="PTHR33931:SF2">
    <property type="entry name" value="HOLIN-LIKE PROTEIN CIDA"/>
    <property type="match status" value="1"/>
</dbReference>
<name>A0AAW8JJ72_9GAMM</name>
<comment type="caution">
    <text evidence="7">The sequence shown here is derived from an EMBL/GenBank/DDBJ whole genome shotgun (WGS) entry which is preliminary data.</text>
</comment>
<evidence type="ECO:0000313" key="7">
    <source>
        <dbReference type="EMBL" id="MDQ9071616.1"/>
    </source>
</evidence>
<dbReference type="Proteomes" id="UP001243195">
    <property type="component" value="Unassembled WGS sequence"/>
</dbReference>
<evidence type="ECO:0000256" key="1">
    <source>
        <dbReference type="ARBA" id="ARBA00004651"/>
    </source>
</evidence>
<dbReference type="InterPro" id="IPR005538">
    <property type="entry name" value="LrgA/CidA"/>
</dbReference>
<evidence type="ECO:0000256" key="5">
    <source>
        <dbReference type="ARBA" id="ARBA00023136"/>
    </source>
</evidence>
<feature type="transmembrane region" description="Helical" evidence="6">
    <location>
        <begin position="37"/>
        <end position="60"/>
    </location>
</feature>
<dbReference type="RefSeq" id="WP_004865634.1">
    <property type="nucleotide sequence ID" value="NZ_BBLI01000089.1"/>
</dbReference>
<keyword evidence="3 6" id="KW-0812">Transmembrane</keyword>
<protein>
    <submittedName>
        <fullName evidence="7">CidA/LrgA family protein</fullName>
    </submittedName>
</protein>
<sequence length="146" mass="16326">MSVPLSYSSKANQIARILIQVGLLTLFWWIGSVLQQFFHAPVSGAVIGLFMVLIGLLTGIFKLEWIKTGSDFILGELVLFFIPCMVGLVKYKNLLVTEGWELVLSVVIGTICVMVITAFSVYFGFKIEEKLKNLHRTSHHIHQAGE</sequence>
<evidence type="ECO:0000313" key="8">
    <source>
        <dbReference type="Proteomes" id="UP001243195"/>
    </source>
</evidence>
<comment type="subcellular location">
    <subcellularLocation>
        <location evidence="1">Cell membrane</location>
        <topology evidence="1">Multi-pass membrane protein</topology>
    </subcellularLocation>
</comment>
<dbReference type="EMBL" id="JAVIDA010000010">
    <property type="protein sequence ID" value="MDQ9071616.1"/>
    <property type="molecule type" value="Genomic_DNA"/>
</dbReference>
<dbReference type="Pfam" id="PF03788">
    <property type="entry name" value="LrgA"/>
    <property type="match status" value="1"/>
</dbReference>
<organism evidence="7 8">
    <name type="scientific">Acinetobacter gerneri</name>
    <dbReference type="NCBI Taxonomy" id="202952"/>
    <lineage>
        <taxon>Bacteria</taxon>
        <taxon>Pseudomonadati</taxon>
        <taxon>Pseudomonadota</taxon>
        <taxon>Gammaproteobacteria</taxon>
        <taxon>Moraxellales</taxon>
        <taxon>Moraxellaceae</taxon>
        <taxon>Acinetobacter</taxon>
    </lineage>
</organism>